<proteinExistence type="predicted"/>
<dbReference type="SUPFAM" id="SSF52047">
    <property type="entry name" value="RNI-like"/>
    <property type="match status" value="1"/>
</dbReference>
<keyword evidence="3" id="KW-1185">Reference proteome</keyword>
<gene>
    <name evidence="2" type="ORF">EIP91_001881</name>
</gene>
<feature type="compositionally biased region" description="Polar residues" evidence="1">
    <location>
        <begin position="50"/>
        <end position="68"/>
    </location>
</feature>
<feature type="region of interest" description="Disordered" evidence="1">
    <location>
        <begin position="44"/>
        <end position="70"/>
    </location>
</feature>
<name>A0A4R0RQE0_9APHY</name>
<evidence type="ECO:0000313" key="2">
    <source>
        <dbReference type="EMBL" id="TCD66028.1"/>
    </source>
</evidence>
<comment type="caution">
    <text evidence="2">The sequence shown here is derived from an EMBL/GenBank/DDBJ whole genome shotgun (WGS) entry which is preliminary data.</text>
</comment>
<accession>A0A4R0RQE0</accession>
<evidence type="ECO:0000313" key="3">
    <source>
        <dbReference type="Proteomes" id="UP000292702"/>
    </source>
</evidence>
<dbReference type="AlphaFoldDB" id="A0A4R0RQE0"/>
<evidence type="ECO:0008006" key="4">
    <source>
        <dbReference type="Google" id="ProtNLM"/>
    </source>
</evidence>
<dbReference type="Proteomes" id="UP000292702">
    <property type="component" value="Unassembled WGS sequence"/>
</dbReference>
<evidence type="ECO:0000256" key="1">
    <source>
        <dbReference type="SAM" id="MobiDB-lite"/>
    </source>
</evidence>
<sequence length="458" mass="51468">MPELWSTIYSCPIVSGVEYAELEHSMERSRGAFLHVQITDGPADEEVDDTISNGTEISLQTEKSGNPRQTRRSALELLGCHHDRIGSLSLTQRVEHMKDVLRVIPLNGPPLVTLNLYNRSLPNLHDDPPLMPDLSASQLLHLSLDGYCLSWPTRPFPTSLVTLQISEWRIFRTIRRRPWQELFDALGNLPQLTALKLSDDTLSPRDESQPFEFPLIKSTISFPRLSFVRLEGNVFAIVYFLEHLVAPPSTRLFLYLKNQFDTAITPRLVTSSTSITHIERTLGPFVLNISPSSFSALGLHTPVPSTTSLPLLSESPLDTAHLRINMMGVDFIDSWDESAAHFHLPELLQMCPYPWVRSARAIHIESNMLFSNKEAWRGLLRSTPHLQYIRAENMNFARAVFPSLLSESEDPNAKLGQDVLRPRTQQTESPILYSDVSGQAPSDGASADWRVVCDVQGA</sequence>
<reference evidence="2 3" key="1">
    <citation type="submission" date="2018-11" db="EMBL/GenBank/DDBJ databases">
        <title>Genome assembly of Steccherinum ochraceum LE-BIN_3174, the white-rot fungus of the Steccherinaceae family (The Residual Polyporoid clade, Polyporales, Basidiomycota).</title>
        <authorList>
            <person name="Fedorova T.V."/>
            <person name="Glazunova O.A."/>
            <person name="Landesman E.O."/>
            <person name="Moiseenko K.V."/>
            <person name="Psurtseva N.V."/>
            <person name="Savinova O.S."/>
            <person name="Shakhova N.V."/>
            <person name="Tyazhelova T.V."/>
            <person name="Vasina D.V."/>
        </authorList>
    </citation>
    <scope>NUCLEOTIDE SEQUENCE [LARGE SCALE GENOMIC DNA]</scope>
    <source>
        <strain evidence="2 3">LE-BIN_3174</strain>
    </source>
</reference>
<protein>
    <recommendedName>
        <fullName evidence="4">F-box domain-containing protein</fullName>
    </recommendedName>
</protein>
<dbReference type="EMBL" id="RWJN01000152">
    <property type="protein sequence ID" value="TCD66028.1"/>
    <property type="molecule type" value="Genomic_DNA"/>
</dbReference>
<organism evidence="2 3">
    <name type="scientific">Steccherinum ochraceum</name>
    <dbReference type="NCBI Taxonomy" id="92696"/>
    <lineage>
        <taxon>Eukaryota</taxon>
        <taxon>Fungi</taxon>
        <taxon>Dikarya</taxon>
        <taxon>Basidiomycota</taxon>
        <taxon>Agaricomycotina</taxon>
        <taxon>Agaricomycetes</taxon>
        <taxon>Polyporales</taxon>
        <taxon>Steccherinaceae</taxon>
        <taxon>Steccherinum</taxon>
    </lineage>
</organism>